<comment type="caution">
    <text evidence="1">The sequence shown here is derived from an EMBL/GenBank/DDBJ whole genome shotgun (WGS) entry which is preliminary data.</text>
</comment>
<proteinExistence type="predicted"/>
<gene>
    <name evidence="1" type="ORF">C7455_103438</name>
</gene>
<organism evidence="1 2">
    <name type="scientific">Roseicyclus mahoneyensis</name>
    <dbReference type="NCBI Taxonomy" id="164332"/>
    <lineage>
        <taxon>Bacteria</taxon>
        <taxon>Pseudomonadati</taxon>
        <taxon>Pseudomonadota</taxon>
        <taxon>Alphaproteobacteria</taxon>
        <taxon>Rhodobacterales</taxon>
        <taxon>Roseobacteraceae</taxon>
        <taxon>Roseicyclus</taxon>
    </lineage>
</organism>
<dbReference type="RefSeq" id="WP_146199969.1">
    <property type="nucleotide sequence ID" value="NZ_QGGW01000003.1"/>
</dbReference>
<dbReference type="AlphaFoldDB" id="A0A316GJP2"/>
<evidence type="ECO:0000313" key="2">
    <source>
        <dbReference type="Proteomes" id="UP000245708"/>
    </source>
</evidence>
<protein>
    <submittedName>
        <fullName evidence="1">Uncharacterized protein</fullName>
    </submittedName>
</protein>
<accession>A0A316GJP2</accession>
<evidence type="ECO:0000313" key="1">
    <source>
        <dbReference type="EMBL" id="PWK61234.1"/>
    </source>
</evidence>
<dbReference type="Proteomes" id="UP000245708">
    <property type="component" value="Unassembled WGS sequence"/>
</dbReference>
<name>A0A316GJP2_9RHOB</name>
<sequence length="442" mass="49548">MAKDLKMDPDIETPITALETALQVPFREQYVQKIQIDMGLVERLYWTLKAHHTRHRVEKDGGLFRPNLNFVGFGHGAMCRRDFDGLRVGDFLPRVGDLEIQDDWIKSCLLFSDEVLIEDPIFAFCRWVLVEPTSMPNFPALRENLLKLCSMRPLLEARLLRMTAFFPEPIRGAESRIQFNDDGSLTIGKVSAVTRFQNQGAVEHALAAMGVKVPAQVKDSEWADAYLSIPNEEDFNWLYIQSESMIYARDDGAPFQPFLYGPYQADLFTKLVKIAPETYFSEMVRCQDLSKVNSHCSIAANDLKMADLVSIRKDEEVFERWRQTVRACMDRTREHVKKGFSEPQIFAQQMAEAEREWISDIKKSRKGVIGSITTEGNSICVGAVGAVLGAVFTGGNPIGAAAGALGGSAIGVLMKSLSQAERFEAEKAAASFFVTFNPPDIR</sequence>
<keyword evidence="2" id="KW-1185">Reference proteome</keyword>
<dbReference type="EMBL" id="QGGW01000003">
    <property type="protein sequence ID" value="PWK61234.1"/>
    <property type="molecule type" value="Genomic_DNA"/>
</dbReference>
<reference evidence="1 2" key="1">
    <citation type="submission" date="2018-05" db="EMBL/GenBank/DDBJ databases">
        <title>Genomic Encyclopedia of Type Strains, Phase IV (KMG-IV): sequencing the most valuable type-strain genomes for metagenomic binning, comparative biology and taxonomic classification.</title>
        <authorList>
            <person name="Goeker M."/>
        </authorList>
    </citation>
    <scope>NUCLEOTIDE SEQUENCE [LARGE SCALE GENOMIC DNA]</scope>
    <source>
        <strain evidence="1 2">DSM 16097</strain>
    </source>
</reference>